<reference evidence="2" key="1">
    <citation type="submission" date="2021-02" db="EMBL/GenBank/DDBJ databases">
        <title>Infant gut strain persistence is associated with maternal origin, phylogeny, and functional potential including surface adhesion and iron acquisition.</title>
        <authorList>
            <person name="Lou Y.C."/>
        </authorList>
    </citation>
    <scope>NUCLEOTIDE SEQUENCE</scope>
    <source>
        <strain evidence="2">L3_108_103G1_dasL3_108_103G1_concoct_2</strain>
    </source>
</reference>
<accession>A0A942WDV5</accession>
<dbReference type="RefSeq" id="WP_004800861.1">
    <property type="nucleotide sequence ID" value="NZ_CABKNA010000001.1"/>
</dbReference>
<protein>
    <submittedName>
        <fullName evidence="2">Uncharacterized protein</fullName>
    </submittedName>
</protein>
<feature type="signal peptide" evidence="1">
    <location>
        <begin position="1"/>
        <end position="23"/>
    </location>
</feature>
<name>A0A942WDV5_9FIRM</name>
<dbReference type="Proteomes" id="UP000753219">
    <property type="component" value="Unassembled WGS sequence"/>
</dbReference>
<sequence>MKKVLGSVFILGLAALAITTISAKPVDQQNLHQLVGERFDGVIRKLKSVNLEKCEQVGKLGKLELEEYEKILFPGLKDNEFVVRINDGGFLYDGNPNPQITKEGFEALNGDVKGEIMTVKEAKEIYKRELVQCYNEMLNEKKKHHENCF</sequence>
<evidence type="ECO:0000313" key="3">
    <source>
        <dbReference type="Proteomes" id="UP000753219"/>
    </source>
</evidence>
<organism evidence="2 3">
    <name type="scientific">Amedibacillus dolichus</name>
    <dbReference type="NCBI Taxonomy" id="31971"/>
    <lineage>
        <taxon>Bacteria</taxon>
        <taxon>Bacillati</taxon>
        <taxon>Bacillota</taxon>
        <taxon>Erysipelotrichia</taxon>
        <taxon>Erysipelotrichales</taxon>
        <taxon>Erysipelotrichaceae</taxon>
        <taxon>Amedibacillus</taxon>
    </lineage>
</organism>
<dbReference type="EMBL" id="JAGZMZ010000018">
    <property type="protein sequence ID" value="MBS4884559.1"/>
    <property type="molecule type" value="Genomic_DNA"/>
</dbReference>
<comment type="caution">
    <text evidence="2">The sequence shown here is derived from an EMBL/GenBank/DDBJ whole genome shotgun (WGS) entry which is preliminary data.</text>
</comment>
<keyword evidence="1" id="KW-0732">Signal</keyword>
<dbReference type="AlphaFoldDB" id="A0A942WDV5"/>
<evidence type="ECO:0000313" key="2">
    <source>
        <dbReference type="EMBL" id="MBS4884559.1"/>
    </source>
</evidence>
<feature type="chain" id="PRO_5036792637" evidence="1">
    <location>
        <begin position="24"/>
        <end position="149"/>
    </location>
</feature>
<dbReference type="GeneID" id="92794270"/>
<gene>
    <name evidence="2" type="ORF">KHZ85_07315</name>
</gene>
<proteinExistence type="predicted"/>
<evidence type="ECO:0000256" key="1">
    <source>
        <dbReference type="SAM" id="SignalP"/>
    </source>
</evidence>